<accession>A0AAN8UKX2</accession>
<evidence type="ECO:0000256" key="4">
    <source>
        <dbReference type="ARBA" id="ARBA00023180"/>
    </source>
</evidence>
<proteinExistence type="inferred from homology"/>
<dbReference type="AlphaFoldDB" id="A0AAN8UKX2"/>
<evidence type="ECO:0000256" key="5">
    <source>
        <dbReference type="SAM" id="SignalP"/>
    </source>
</evidence>
<keyword evidence="3" id="KW-0378">Hydrolase</keyword>
<dbReference type="Pfam" id="PF00657">
    <property type="entry name" value="Lipase_GDSL"/>
    <property type="match status" value="2"/>
</dbReference>
<keyword evidence="7" id="KW-1185">Reference proteome</keyword>
<gene>
    <name evidence="6" type="ORF">RJ641_022662</name>
</gene>
<dbReference type="PANTHER" id="PTHR22835">
    <property type="entry name" value="ZINC FINGER FYVE DOMAIN CONTAINING PROTEIN"/>
    <property type="match status" value="1"/>
</dbReference>
<dbReference type="Gene3D" id="3.40.50.1110">
    <property type="entry name" value="SGNH hydrolase"/>
    <property type="match status" value="2"/>
</dbReference>
<comment type="caution">
    <text evidence="6">The sequence shown here is derived from an EMBL/GenBank/DDBJ whole genome shotgun (WGS) entry which is preliminary data.</text>
</comment>
<organism evidence="6 7">
    <name type="scientific">Dillenia turbinata</name>
    <dbReference type="NCBI Taxonomy" id="194707"/>
    <lineage>
        <taxon>Eukaryota</taxon>
        <taxon>Viridiplantae</taxon>
        <taxon>Streptophyta</taxon>
        <taxon>Embryophyta</taxon>
        <taxon>Tracheophyta</taxon>
        <taxon>Spermatophyta</taxon>
        <taxon>Magnoliopsida</taxon>
        <taxon>eudicotyledons</taxon>
        <taxon>Gunneridae</taxon>
        <taxon>Pentapetalae</taxon>
        <taxon>Dilleniales</taxon>
        <taxon>Dilleniaceae</taxon>
        <taxon>Dillenia</taxon>
    </lineage>
</organism>
<evidence type="ECO:0000313" key="6">
    <source>
        <dbReference type="EMBL" id="KAK6913061.1"/>
    </source>
</evidence>
<reference evidence="6 7" key="1">
    <citation type="submission" date="2023-12" db="EMBL/GenBank/DDBJ databases">
        <title>A high-quality genome assembly for Dillenia turbinata (Dilleniales).</title>
        <authorList>
            <person name="Chanderbali A."/>
        </authorList>
    </citation>
    <scope>NUCLEOTIDE SEQUENCE [LARGE SCALE GENOMIC DNA]</scope>
    <source>
        <strain evidence="6">LSX21</strain>
        <tissue evidence="6">Leaf</tissue>
    </source>
</reference>
<dbReference type="Proteomes" id="UP001370490">
    <property type="component" value="Unassembled WGS sequence"/>
</dbReference>
<evidence type="ECO:0000256" key="3">
    <source>
        <dbReference type="ARBA" id="ARBA00022801"/>
    </source>
</evidence>
<dbReference type="InterPro" id="IPR036514">
    <property type="entry name" value="SGNH_hydro_sf"/>
</dbReference>
<protein>
    <submittedName>
        <fullName evidence="6">GDSL lipase/esterase</fullName>
    </submittedName>
</protein>
<feature type="chain" id="PRO_5042837746" evidence="5">
    <location>
        <begin position="26"/>
        <end position="337"/>
    </location>
</feature>
<dbReference type="CDD" id="cd01837">
    <property type="entry name" value="SGNH_plant_lipase_like"/>
    <property type="match status" value="1"/>
</dbReference>
<comment type="similarity">
    <text evidence="1">Belongs to the 'GDSL' lipolytic enzyme family.</text>
</comment>
<sequence length="337" mass="37034">MEHRRRRAFLTGILVYWLSSSWVVAVGEQDVTKLPPCNFPAIYNFGDSNSDTGGISAAFAPTASPYGETFFGKPAGRACDGRLILDFIAQHLQLPYVSAYLNSLGTSYEHGANFATGGATIQRPNQTIFQNGVSPFYLDVQIVQFDQFKSRSIDLFTQASAIQHLYQQGARTFWIHNTGPLGCLPVSVMFIRNTEPGLLDPHGCHNAMNEMAVEFNQQLKDRVNRLTVELPHAALTCVDVYTAKFDLIKNTKSQGFMDPLKICCGHHDTNIHIWCGQKANINGSEVVGGSCGNPSAFVNWDGVHYSQAANQWVANHVLNGSVSDPPVPISHACYKHA</sequence>
<name>A0AAN8UKX2_9MAGN</name>
<evidence type="ECO:0000256" key="2">
    <source>
        <dbReference type="ARBA" id="ARBA00022729"/>
    </source>
</evidence>
<feature type="signal peptide" evidence="5">
    <location>
        <begin position="1"/>
        <end position="25"/>
    </location>
</feature>
<keyword evidence="2 5" id="KW-0732">Signal</keyword>
<dbReference type="InterPro" id="IPR035669">
    <property type="entry name" value="SGNH_plant_lipase-like"/>
</dbReference>
<dbReference type="GO" id="GO:0016788">
    <property type="term" value="F:hydrolase activity, acting on ester bonds"/>
    <property type="evidence" value="ECO:0007669"/>
    <property type="project" value="InterPro"/>
</dbReference>
<dbReference type="PANTHER" id="PTHR22835:SF546">
    <property type="entry name" value="GDSL-LIKE LIPASE_ACYLHYDROLASE"/>
    <property type="match status" value="1"/>
</dbReference>
<dbReference type="EMBL" id="JBAMMX010000027">
    <property type="protein sequence ID" value="KAK6913061.1"/>
    <property type="molecule type" value="Genomic_DNA"/>
</dbReference>
<dbReference type="InterPro" id="IPR001087">
    <property type="entry name" value="GDSL"/>
</dbReference>
<evidence type="ECO:0000313" key="7">
    <source>
        <dbReference type="Proteomes" id="UP001370490"/>
    </source>
</evidence>
<keyword evidence="4" id="KW-0325">Glycoprotein</keyword>
<evidence type="ECO:0000256" key="1">
    <source>
        <dbReference type="ARBA" id="ARBA00008668"/>
    </source>
</evidence>